<dbReference type="RefSeq" id="WP_090590662.1">
    <property type="nucleotide sequence ID" value="NZ_FNCS01000001.1"/>
</dbReference>
<organism evidence="11 12">
    <name type="scientific">Pelagibacterium luteolum</name>
    <dbReference type="NCBI Taxonomy" id="440168"/>
    <lineage>
        <taxon>Bacteria</taxon>
        <taxon>Pseudomonadati</taxon>
        <taxon>Pseudomonadota</taxon>
        <taxon>Alphaproteobacteria</taxon>
        <taxon>Hyphomicrobiales</taxon>
        <taxon>Devosiaceae</taxon>
        <taxon>Pelagibacterium</taxon>
    </lineage>
</organism>
<dbReference type="OrthoDB" id="7163809at2"/>
<evidence type="ECO:0000313" key="11">
    <source>
        <dbReference type="EMBL" id="SDG20786.1"/>
    </source>
</evidence>
<protein>
    <recommendedName>
        <fullName evidence="7 9">Uroporphyrinogen-III synthase</fullName>
        <ecNumber evidence="3 9">4.2.1.75</ecNumber>
    </recommendedName>
</protein>
<keyword evidence="12" id="KW-1185">Reference proteome</keyword>
<dbReference type="PANTHER" id="PTHR38042">
    <property type="entry name" value="UROPORPHYRINOGEN-III SYNTHASE, CHLOROPLASTIC"/>
    <property type="match status" value="1"/>
</dbReference>
<dbReference type="AlphaFoldDB" id="A0A1G7SCM7"/>
<evidence type="ECO:0000256" key="2">
    <source>
        <dbReference type="ARBA" id="ARBA00008133"/>
    </source>
</evidence>
<dbReference type="Proteomes" id="UP000199495">
    <property type="component" value="Unassembled WGS sequence"/>
</dbReference>
<evidence type="ECO:0000256" key="4">
    <source>
        <dbReference type="ARBA" id="ARBA00023239"/>
    </source>
</evidence>
<dbReference type="EC" id="4.2.1.75" evidence="3 9"/>
<evidence type="ECO:0000256" key="3">
    <source>
        <dbReference type="ARBA" id="ARBA00013109"/>
    </source>
</evidence>
<sequence>MLKRTILVTRPQPDAQRTAAGLAALGLDPIIVPMLEARFLKPALPSADGFAALVVTSANAIRALAAHPDGERFAHLPVYAVGDQTAVEARNAGFAAVTASEGTLHHLAETVIAARPTGPIFYAAPHHQSGDLSGLLAPHGIDVETIILYEMQAATALPVPLATRLRQGDIDGAVFYSRRTAKTFAALLDNPDFDPVRRKLSCLCLSENIAEPLIENHFVRIGLADYPSNAAMMVLALAFARDQISS</sequence>
<gene>
    <name evidence="11" type="ORF">SAMN04487974_101433</name>
</gene>
<dbReference type="CDD" id="cd06578">
    <property type="entry name" value="HemD"/>
    <property type="match status" value="1"/>
</dbReference>
<evidence type="ECO:0000256" key="9">
    <source>
        <dbReference type="RuleBase" id="RU366031"/>
    </source>
</evidence>
<comment type="function">
    <text evidence="6 9">Catalyzes cyclization of the linear tetrapyrrole, hydroxymethylbilane, to the macrocyclic uroporphyrinogen III.</text>
</comment>
<dbReference type="PANTHER" id="PTHR38042:SF1">
    <property type="entry name" value="UROPORPHYRINOGEN-III SYNTHASE, CHLOROPLASTIC"/>
    <property type="match status" value="1"/>
</dbReference>
<keyword evidence="4 9" id="KW-0456">Lyase</keyword>
<evidence type="ECO:0000256" key="5">
    <source>
        <dbReference type="ARBA" id="ARBA00023244"/>
    </source>
</evidence>
<dbReference type="EMBL" id="FNCS01000001">
    <property type="protein sequence ID" value="SDG20786.1"/>
    <property type="molecule type" value="Genomic_DNA"/>
</dbReference>
<dbReference type="InterPro" id="IPR036108">
    <property type="entry name" value="4pyrrol_syn_uPrphyn_synt_sf"/>
</dbReference>
<dbReference type="InterPro" id="IPR039793">
    <property type="entry name" value="UROS/Hem4"/>
</dbReference>
<keyword evidence="5 9" id="KW-0627">Porphyrin biosynthesis</keyword>
<evidence type="ECO:0000259" key="10">
    <source>
        <dbReference type="Pfam" id="PF02602"/>
    </source>
</evidence>
<evidence type="ECO:0000313" key="12">
    <source>
        <dbReference type="Proteomes" id="UP000199495"/>
    </source>
</evidence>
<dbReference type="GO" id="GO:0004852">
    <property type="term" value="F:uroporphyrinogen-III synthase activity"/>
    <property type="evidence" value="ECO:0007669"/>
    <property type="project" value="UniProtKB-UniRule"/>
</dbReference>
<dbReference type="Pfam" id="PF02602">
    <property type="entry name" value="HEM4"/>
    <property type="match status" value="1"/>
</dbReference>
<dbReference type="STRING" id="440168.SAMN04487974_101433"/>
<evidence type="ECO:0000256" key="8">
    <source>
        <dbReference type="ARBA" id="ARBA00048617"/>
    </source>
</evidence>
<dbReference type="SUPFAM" id="SSF69618">
    <property type="entry name" value="HemD-like"/>
    <property type="match status" value="1"/>
</dbReference>
<evidence type="ECO:0000256" key="1">
    <source>
        <dbReference type="ARBA" id="ARBA00004772"/>
    </source>
</evidence>
<dbReference type="GO" id="GO:0006780">
    <property type="term" value="P:uroporphyrinogen III biosynthetic process"/>
    <property type="evidence" value="ECO:0007669"/>
    <property type="project" value="UniProtKB-UniRule"/>
</dbReference>
<evidence type="ECO:0000256" key="7">
    <source>
        <dbReference type="ARBA" id="ARBA00040167"/>
    </source>
</evidence>
<dbReference type="Gene3D" id="3.40.50.10090">
    <property type="match status" value="2"/>
</dbReference>
<comment type="catalytic activity">
    <reaction evidence="8 9">
        <text>hydroxymethylbilane = uroporphyrinogen III + H2O</text>
        <dbReference type="Rhea" id="RHEA:18965"/>
        <dbReference type="ChEBI" id="CHEBI:15377"/>
        <dbReference type="ChEBI" id="CHEBI:57308"/>
        <dbReference type="ChEBI" id="CHEBI:57845"/>
        <dbReference type="EC" id="4.2.1.75"/>
    </reaction>
</comment>
<name>A0A1G7SCM7_9HYPH</name>
<accession>A0A1G7SCM7</accession>
<comment type="similarity">
    <text evidence="2 9">Belongs to the uroporphyrinogen-III synthase family.</text>
</comment>
<feature type="domain" description="Tetrapyrrole biosynthesis uroporphyrinogen III synthase" evidence="10">
    <location>
        <begin position="17"/>
        <end position="232"/>
    </location>
</feature>
<dbReference type="GO" id="GO:0006782">
    <property type="term" value="P:protoporphyrinogen IX biosynthetic process"/>
    <property type="evidence" value="ECO:0007669"/>
    <property type="project" value="UniProtKB-UniRule"/>
</dbReference>
<proteinExistence type="inferred from homology"/>
<reference evidence="11 12" key="1">
    <citation type="submission" date="2016-10" db="EMBL/GenBank/DDBJ databases">
        <authorList>
            <person name="de Groot N.N."/>
        </authorList>
    </citation>
    <scope>NUCLEOTIDE SEQUENCE [LARGE SCALE GENOMIC DNA]</scope>
    <source>
        <strain evidence="11 12">CGMCC 1.10267</strain>
    </source>
</reference>
<comment type="pathway">
    <text evidence="1 9">Porphyrin-containing compound metabolism; protoporphyrin-IX biosynthesis; coproporphyrinogen-III from 5-aminolevulinate: step 3/4.</text>
</comment>
<evidence type="ECO:0000256" key="6">
    <source>
        <dbReference type="ARBA" id="ARBA00037589"/>
    </source>
</evidence>
<dbReference type="InterPro" id="IPR003754">
    <property type="entry name" value="4pyrrol_synth_uPrphyn_synth"/>
</dbReference>